<dbReference type="InterPro" id="IPR058588">
    <property type="entry name" value="E2-CBASS"/>
</dbReference>
<gene>
    <name evidence="2" type="ORF">GA0061098_1015114</name>
</gene>
<dbReference type="Proteomes" id="UP000199184">
    <property type="component" value="Unassembled WGS sequence"/>
</dbReference>
<dbReference type="EMBL" id="FMAI01000015">
    <property type="protein sequence ID" value="SCB51240.1"/>
    <property type="molecule type" value="Genomic_DNA"/>
</dbReference>
<evidence type="ECO:0000313" key="2">
    <source>
        <dbReference type="EMBL" id="SCB51240.1"/>
    </source>
</evidence>
<organism evidence="2 3">
    <name type="scientific">Bradyrhizobium shewense</name>
    <dbReference type="NCBI Taxonomy" id="1761772"/>
    <lineage>
        <taxon>Bacteria</taxon>
        <taxon>Pseudomonadati</taxon>
        <taxon>Pseudomonadota</taxon>
        <taxon>Alphaproteobacteria</taxon>
        <taxon>Hyphomicrobiales</taxon>
        <taxon>Nitrobacteraceae</taxon>
        <taxon>Bradyrhizobium</taxon>
    </lineage>
</organism>
<dbReference type="Pfam" id="PF26395">
    <property type="entry name" value="E2-CBASS"/>
    <property type="match status" value="1"/>
</dbReference>
<reference evidence="3" key="1">
    <citation type="submission" date="2016-08" db="EMBL/GenBank/DDBJ databases">
        <authorList>
            <person name="Varghese N."/>
            <person name="Submissions Spin"/>
        </authorList>
    </citation>
    <scope>NUCLEOTIDE SEQUENCE [LARGE SCALE GENOMIC DNA]</scope>
    <source>
        <strain evidence="3">ERR11</strain>
    </source>
</reference>
<dbReference type="RefSeq" id="WP_091963470.1">
    <property type="nucleotide sequence ID" value="NZ_FMAI01000015.1"/>
</dbReference>
<dbReference type="AlphaFoldDB" id="A0A1C3XG35"/>
<protein>
    <recommendedName>
        <fullName evidence="1">Type II CBASS E2 protein domain-containing protein</fullName>
    </recommendedName>
</protein>
<evidence type="ECO:0000259" key="1">
    <source>
        <dbReference type="Pfam" id="PF26395"/>
    </source>
</evidence>
<sequence length="160" mass="18793">MKSIPEQIEAMASQWPDFKVIEHDSSHVEWQGILAPDKREHLVRVRHRIPMVLENISLRDAQPRVQVLKPLLERHLDYEEGPIPHVYASKVEPSLPYLCLFSPSMREWSMNDLIAHTTIFWAAEWLYFYEGWLVTKKWRGGGRHIGPDDEEKRLEPSEAV</sequence>
<evidence type="ECO:0000313" key="3">
    <source>
        <dbReference type="Proteomes" id="UP000199184"/>
    </source>
</evidence>
<feature type="domain" description="Type II CBASS E2 protein" evidence="1">
    <location>
        <begin position="7"/>
        <end position="144"/>
    </location>
</feature>
<accession>A0A1C3XG35</accession>
<proteinExistence type="predicted"/>
<keyword evidence="3" id="KW-1185">Reference proteome</keyword>
<name>A0A1C3XG35_9BRAD</name>